<evidence type="ECO:0000256" key="1">
    <source>
        <dbReference type="ARBA" id="ARBA00004141"/>
    </source>
</evidence>
<reference evidence="8" key="1">
    <citation type="submission" date="2023-01" db="EMBL/GenBank/DDBJ databases">
        <title>The diversity of Class Acidimicrobiia in South China Sea sediment environments and the proposal of Iamia marina sp. nov., a novel species of the genus Iamia.</title>
        <authorList>
            <person name="He Y."/>
            <person name="Tian X."/>
        </authorList>
    </citation>
    <scope>NUCLEOTIDE SEQUENCE</scope>
    <source>
        <strain evidence="8">DSM 19957</strain>
    </source>
</reference>
<dbReference type="GO" id="GO:0006829">
    <property type="term" value="P:zinc ion transport"/>
    <property type="evidence" value="ECO:0007669"/>
    <property type="project" value="InterPro"/>
</dbReference>
<dbReference type="AlphaFoldDB" id="A0AAE9Y7T2"/>
<feature type="transmembrane region" description="Helical" evidence="6">
    <location>
        <begin position="79"/>
        <end position="102"/>
    </location>
</feature>
<keyword evidence="9" id="KW-1185">Reference proteome</keyword>
<dbReference type="RefSeq" id="WP_272737827.1">
    <property type="nucleotide sequence ID" value="NZ_CP116942.1"/>
</dbReference>
<accession>A0AAE9Y7T2</accession>
<feature type="transmembrane region" description="Helical" evidence="6">
    <location>
        <begin position="114"/>
        <end position="136"/>
    </location>
</feature>
<evidence type="ECO:0000256" key="6">
    <source>
        <dbReference type="SAM" id="Phobius"/>
    </source>
</evidence>
<dbReference type="PANTHER" id="PTHR13414">
    <property type="entry name" value="HUEL-CATION TRANSPORTER"/>
    <property type="match status" value="1"/>
</dbReference>
<dbReference type="InterPro" id="IPR036837">
    <property type="entry name" value="Cation_efflux_CTD_sf"/>
</dbReference>
<organism evidence="8 9">
    <name type="scientific">Iamia majanohamensis</name>
    <dbReference type="NCBI Taxonomy" id="467976"/>
    <lineage>
        <taxon>Bacteria</taxon>
        <taxon>Bacillati</taxon>
        <taxon>Actinomycetota</taxon>
        <taxon>Acidimicrobiia</taxon>
        <taxon>Acidimicrobiales</taxon>
        <taxon>Iamiaceae</taxon>
        <taxon>Iamia</taxon>
    </lineage>
</organism>
<comment type="subcellular location">
    <subcellularLocation>
        <location evidence="1">Membrane</location>
        <topology evidence="1">Multi-pass membrane protein</topology>
    </subcellularLocation>
</comment>
<gene>
    <name evidence="8" type="ORF">PO878_06160</name>
</gene>
<dbReference type="KEGG" id="ima:PO878_06160"/>
<dbReference type="NCBIfam" id="TIGR01297">
    <property type="entry name" value="CDF"/>
    <property type="match status" value="1"/>
</dbReference>
<dbReference type="InterPro" id="IPR002524">
    <property type="entry name" value="Cation_efflux"/>
</dbReference>
<dbReference type="InterPro" id="IPR027469">
    <property type="entry name" value="Cation_efflux_TMD_sf"/>
</dbReference>
<feature type="transmembrane region" description="Helical" evidence="6">
    <location>
        <begin position="157"/>
        <end position="182"/>
    </location>
</feature>
<evidence type="ECO:0000256" key="3">
    <source>
        <dbReference type="ARBA" id="ARBA00022692"/>
    </source>
</evidence>
<dbReference type="Gene3D" id="1.20.1510.10">
    <property type="entry name" value="Cation efflux protein transmembrane domain"/>
    <property type="match status" value="1"/>
</dbReference>
<evidence type="ECO:0000256" key="2">
    <source>
        <dbReference type="ARBA" id="ARBA00022448"/>
    </source>
</evidence>
<dbReference type="InterPro" id="IPR058533">
    <property type="entry name" value="Cation_efflux_TM"/>
</dbReference>
<keyword evidence="3 6" id="KW-0812">Transmembrane</keyword>
<evidence type="ECO:0000259" key="7">
    <source>
        <dbReference type="Pfam" id="PF01545"/>
    </source>
</evidence>
<keyword evidence="2" id="KW-0813">Transport</keyword>
<dbReference type="GO" id="GO:0016020">
    <property type="term" value="C:membrane"/>
    <property type="evidence" value="ECO:0007669"/>
    <property type="project" value="UniProtKB-SubCell"/>
</dbReference>
<feature type="domain" description="Cation efflux protein transmembrane" evidence="7">
    <location>
        <begin position="12"/>
        <end position="219"/>
    </location>
</feature>
<dbReference type="SUPFAM" id="SSF160240">
    <property type="entry name" value="Cation efflux protein cytoplasmic domain-like"/>
    <property type="match status" value="1"/>
</dbReference>
<dbReference type="PANTHER" id="PTHR13414:SF9">
    <property type="entry name" value="PROTON-COUPLED ZINC ANTIPORTER SLC30A9, MITOCHONDRIAL"/>
    <property type="match status" value="1"/>
</dbReference>
<proteinExistence type="predicted"/>
<evidence type="ECO:0000313" key="8">
    <source>
        <dbReference type="EMBL" id="WCO68310.1"/>
    </source>
</evidence>
<dbReference type="Pfam" id="PF01545">
    <property type="entry name" value="Cation_efflux"/>
    <property type="match status" value="1"/>
</dbReference>
<evidence type="ECO:0000313" key="9">
    <source>
        <dbReference type="Proteomes" id="UP001216390"/>
    </source>
</evidence>
<dbReference type="SUPFAM" id="SSF161111">
    <property type="entry name" value="Cation efflux protein transmembrane domain-like"/>
    <property type="match status" value="1"/>
</dbReference>
<evidence type="ECO:0000256" key="4">
    <source>
        <dbReference type="ARBA" id="ARBA00022989"/>
    </source>
</evidence>
<sequence length="350" mass="37350">MAAGGEGGTRAVLAAMAANLAVAVAKFAAFLVTGASSLLAESIHSVADTGNQALLLLGGRRAKKDADELHPFGYGRERYFWAFVVAIVLFTLGSVFAIYEGIHKIQHPEPLSDVRWAYGVLGFGLLVEGLSLRTAVRQANQVRGRSRWTTFIRNAKAPELPVVILEDAGALAGLVIALASVATADITGVEEWDGIGTVAIGVLLGIIAIVLVVEMKSLLIGESATRKDAEAIRAAIEIDPAVLRLIHMRTQHQGPEELVVGAKVELDHTLTFPEVAEVVNRIERNVRANVPLARIMYIEPDVTDARRAAPTVDEHEPGHQVPAELRELLATEARRGGLGEGIPLEPGTDT</sequence>
<name>A0AAE9Y7T2_9ACTN</name>
<dbReference type="InterPro" id="IPR040177">
    <property type="entry name" value="SLC30A9"/>
</dbReference>
<keyword evidence="4 6" id="KW-1133">Transmembrane helix</keyword>
<feature type="transmembrane region" description="Helical" evidence="6">
    <location>
        <begin position="12"/>
        <end position="32"/>
    </location>
</feature>
<dbReference type="EMBL" id="CP116942">
    <property type="protein sequence ID" value="WCO68310.1"/>
    <property type="molecule type" value="Genomic_DNA"/>
</dbReference>
<feature type="transmembrane region" description="Helical" evidence="6">
    <location>
        <begin position="194"/>
        <end position="213"/>
    </location>
</feature>
<dbReference type="Gene3D" id="3.30.70.1350">
    <property type="entry name" value="Cation efflux protein, cytoplasmic domain"/>
    <property type="match status" value="1"/>
</dbReference>
<protein>
    <submittedName>
        <fullName evidence="8">Cation diffusion facilitator family transporter</fullName>
    </submittedName>
</protein>
<dbReference type="Proteomes" id="UP001216390">
    <property type="component" value="Chromosome"/>
</dbReference>
<evidence type="ECO:0000256" key="5">
    <source>
        <dbReference type="ARBA" id="ARBA00023136"/>
    </source>
</evidence>
<dbReference type="GO" id="GO:0008324">
    <property type="term" value="F:monoatomic cation transmembrane transporter activity"/>
    <property type="evidence" value="ECO:0007669"/>
    <property type="project" value="InterPro"/>
</dbReference>
<keyword evidence="5 6" id="KW-0472">Membrane</keyword>